<gene>
    <name evidence="6" type="ORF">NEMVEDRAFT_v1g91106</name>
</gene>
<dbReference type="OMA" id="PQSIQXS"/>
<comment type="similarity">
    <text evidence="4">Belongs to the DONSON family.</text>
</comment>
<dbReference type="AlphaFoldDB" id="A7RRL7"/>
<reference evidence="6 7" key="1">
    <citation type="journal article" date="2007" name="Science">
        <title>Sea anemone genome reveals ancestral eumetazoan gene repertoire and genomic organization.</title>
        <authorList>
            <person name="Putnam N.H."/>
            <person name="Srivastava M."/>
            <person name="Hellsten U."/>
            <person name="Dirks B."/>
            <person name="Chapman J."/>
            <person name="Salamov A."/>
            <person name="Terry A."/>
            <person name="Shapiro H."/>
            <person name="Lindquist E."/>
            <person name="Kapitonov V.V."/>
            <person name="Jurka J."/>
            <person name="Genikhovich G."/>
            <person name="Grigoriev I.V."/>
            <person name="Lucas S.M."/>
            <person name="Steele R.E."/>
            <person name="Finnerty J.R."/>
            <person name="Technau U."/>
            <person name="Martindale M.Q."/>
            <person name="Rokhsar D.S."/>
        </authorList>
    </citation>
    <scope>NUCLEOTIDE SEQUENCE [LARGE SCALE GENOMIC DNA]</scope>
    <source>
        <strain evidence="7">CH2 X CH6</strain>
    </source>
</reference>
<dbReference type="PhylomeDB" id="A7RRL7"/>
<dbReference type="PANTHER" id="PTHR12972:SF0">
    <property type="entry name" value="PROTEIN DOWNSTREAM NEIGHBOR OF SON"/>
    <property type="match status" value="1"/>
</dbReference>
<dbReference type="EMBL" id="DS469532">
    <property type="protein sequence ID" value="EDO45851.1"/>
    <property type="molecule type" value="Genomic_DNA"/>
</dbReference>
<evidence type="ECO:0000256" key="2">
    <source>
        <dbReference type="ARBA" id="ARBA00022473"/>
    </source>
</evidence>
<dbReference type="GO" id="GO:0005634">
    <property type="term" value="C:nucleus"/>
    <property type="evidence" value="ECO:0000318"/>
    <property type="project" value="GO_Central"/>
</dbReference>
<feature type="compositionally biased region" description="Polar residues" evidence="5">
    <location>
        <begin position="1"/>
        <end position="12"/>
    </location>
</feature>
<feature type="region of interest" description="Disordered" evidence="5">
    <location>
        <begin position="208"/>
        <end position="248"/>
    </location>
</feature>
<keyword evidence="3" id="KW-0539">Nucleus</keyword>
<comment type="subcellular location">
    <subcellularLocation>
        <location evidence="1">Nucleus</location>
    </subcellularLocation>
</comment>
<dbReference type="OrthoDB" id="534063at2759"/>
<dbReference type="KEGG" id="nve:5517858"/>
<dbReference type="STRING" id="45351.A7RRL7"/>
<dbReference type="Proteomes" id="UP000001593">
    <property type="component" value="Unassembled WGS sequence"/>
</dbReference>
<feature type="compositionally biased region" description="Acidic residues" evidence="5">
    <location>
        <begin position="226"/>
        <end position="243"/>
    </location>
</feature>
<evidence type="ECO:0000313" key="6">
    <source>
        <dbReference type="EMBL" id="EDO45851.1"/>
    </source>
</evidence>
<sequence length="449" mass="49649">MSFEQQTTSSVPPDTDDIEETEEVAGSSNTIPLDWSLKTKVRFTSSQSFSWVSSLKSSELAEGISDFVRCEPKEFDDLDENMDFNQARTLLHKICRSWAHPFLPWLKLFPRSNNNEKALAEPRQTNTQSNVFVDESLASSLQADWVNSFHSVFNLLRCGNCPYFFMCANQCTMLFRAAGISSDDVDAVITPTTKGLREALKNEGIDFTLPHLSTPTHGEPSTSSSDSEDEATSDCDDEDDASDGGEWLESMGLGKEQFPTYEPNKLTTTQTAKIRTTDQNPASTVYVRGQDTRALFNFILNWRSIVPKNGQLAGVPPTLLAPVAFEGATLRSLKVNQGTVKHQQSKGLQQLFSLEITGPLMPSVVHDICCLIKSTQEGSYQAAFVPQQNSVAINFVSQPSVTGSRALASHKLGISETNCKYFSQEQTLNKASLKELTCKNGKFSWKQTS</sequence>
<evidence type="ECO:0000256" key="5">
    <source>
        <dbReference type="SAM" id="MobiDB-lite"/>
    </source>
</evidence>
<feature type="region of interest" description="Disordered" evidence="5">
    <location>
        <begin position="1"/>
        <end position="27"/>
    </location>
</feature>
<organism evidence="6 7">
    <name type="scientific">Nematostella vectensis</name>
    <name type="common">Starlet sea anemone</name>
    <dbReference type="NCBI Taxonomy" id="45351"/>
    <lineage>
        <taxon>Eukaryota</taxon>
        <taxon>Metazoa</taxon>
        <taxon>Cnidaria</taxon>
        <taxon>Anthozoa</taxon>
        <taxon>Hexacorallia</taxon>
        <taxon>Actiniaria</taxon>
        <taxon>Edwardsiidae</taxon>
        <taxon>Nematostella</taxon>
    </lineage>
</organism>
<feature type="compositionally biased region" description="Acidic residues" evidence="5">
    <location>
        <begin position="14"/>
        <end position="23"/>
    </location>
</feature>
<dbReference type="HOGENOM" id="CLU_021567_0_0_1"/>
<proteinExistence type="inferred from homology"/>
<dbReference type="GO" id="GO:0033260">
    <property type="term" value="P:nuclear DNA replication"/>
    <property type="evidence" value="ECO:0000318"/>
    <property type="project" value="GO_Central"/>
</dbReference>
<keyword evidence="7" id="KW-1185">Reference proteome</keyword>
<evidence type="ECO:0008006" key="8">
    <source>
        <dbReference type="Google" id="ProtNLM"/>
    </source>
</evidence>
<dbReference type="InParanoid" id="A7RRL7"/>
<name>A7RRL7_NEMVE</name>
<evidence type="ECO:0000313" key="7">
    <source>
        <dbReference type="Proteomes" id="UP000001593"/>
    </source>
</evidence>
<evidence type="ECO:0000256" key="1">
    <source>
        <dbReference type="ARBA" id="ARBA00004123"/>
    </source>
</evidence>
<dbReference type="InterPro" id="IPR024861">
    <property type="entry name" value="Donson"/>
</dbReference>
<dbReference type="eggNOG" id="KOG4734">
    <property type="taxonomic scope" value="Eukaryota"/>
</dbReference>
<accession>A7RRL7</accession>
<feature type="compositionally biased region" description="Polar residues" evidence="5">
    <location>
        <begin position="211"/>
        <end position="220"/>
    </location>
</feature>
<dbReference type="PRINTS" id="PR02064">
    <property type="entry name" value="DONSON"/>
</dbReference>
<keyword evidence="2" id="KW-0217">Developmental protein</keyword>
<protein>
    <recommendedName>
        <fullName evidence="8">Protein downstream neighbor of son homolog</fullName>
    </recommendedName>
</protein>
<dbReference type="PANTHER" id="PTHR12972">
    <property type="entry name" value="DOWNSTREAM NEIGHBOR OF SON"/>
    <property type="match status" value="1"/>
</dbReference>
<evidence type="ECO:0000256" key="4">
    <source>
        <dbReference type="ARBA" id="ARBA00025806"/>
    </source>
</evidence>
<evidence type="ECO:0000256" key="3">
    <source>
        <dbReference type="ARBA" id="ARBA00023242"/>
    </source>
</evidence>